<protein>
    <submittedName>
        <fullName evidence="1">Uncharacterized protein</fullName>
    </submittedName>
</protein>
<proteinExistence type="predicted"/>
<accession>A0A5J5B0H3</accession>
<evidence type="ECO:0000313" key="1">
    <source>
        <dbReference type="EMBL" id="KAA8536803.1"/>
    </source>
</evidence>
<sequence length="111" mass="11820">MARTAGNSQKAILAGAHSLASTAKASHTVPPVPFVQPPTQSNFLSSVDTSAPQHFGVSATAHISTPIVSVPTRPHMQGFHCYLLKKLCIPRLFWKPNQNLSSTSDSSEALL</sequence>
<name>A0A5J5B0H3_9ASTE</name>
<keyword evidence="2" id="KW-1185">Reference proteome</keyword>
<organism evidence="1 2">
    <name type="scientific">Nyssa sinensis</name>
    <dbReference type="NCBI Taxonomy" id="561372"/>
    <lineage>
        <taxon>Eukaryota</taxon>
        <taxon>Viridiplantae</taxon>
        <taxon>Streptophyta</taxon>
        <taxon>Embryophyta</taxon>
        <taxon>Tracheophyta</taxon>
        <taxon>Spermatophyta</taxon>
        <taxon>Magnoliopsida</taxon>
        <taxon>eudicotyledons</taxon>
        <taxon>Gunneridae</taxon>
        <taxon>Pentapetalae</taxon>
        <taxon>asterids</taxon>
        <taxon>Cornales</taxon>
        <taxon>Nyssaceae</taxon>
        <taxon>Nyssa</taxon>
    </lineage>
</organism>
<evidence type="ECO:0000313" key="2">
    <source>
        <dbReference type="Proteomes" id="UP000325577"/>
    </source>
</evidence>
<reference evidence="1 2" key="1">
    <citation type="submission" date="2019-09" db="EMBL/GenBank/DDBJ databases">
        <title>A chromosome-level genome assembly of the Chinese tupelo Nyssa sinensis.</title>
        <authorList>
            <person name="Yang X."/>
            <person name="Kang M."/>
            <person name="Yang Y."/>
            <person name="Xiong H."/>
            <person name="Wang M."/>
            <person name="Zhang Z."/>
            <person name="Wang Z."/>
            <person name="Wu H."/>
            <person name="Ma T."/>
            <person name="Liu J."/>
            <person name="Xi Z."/>
        </authorList>
    </citation>
    <scope>NUCLEOTIDE SEQUENCE [LARGE SCALE GENOMIC DNA]</scope>
    <source>
        <strain evidence="1">J267</strain>
        <tissue evidence="1">Leaf</tissue>
    </source>
</reference>
<gene>
    <name evidence="1" type="ORF">F0562_029281</name>
</gene>
<dbReference type="Proteomes" id="UP000325577">
    <property type="component" value="Linkage Group LG16"/>
</dbReference>
<dbReference type="EMBL" id="CM018039">
    <property type="protein sequence ID" value="KAA8536803.1"/>
    <property type="molecule type" value="Genomic_DNA"/>
</dbReference>
<dbReference type="AlphaFoldDB" id="A0A5J5B0H3"/>